<dbReference type="Pfam" id="PF02057">
    <property type="entry name" value="Glyco_hydro_59"/>
    <property type="match status" value="1"/>
</dbReference>
<gene>
    <name evidence="2" type="ORF">QNH46_15135</name>
</gene>
<organism evidence="2 3">
    <name type="scientific">Paenibacillus woosongensis</name>
    <dbReference type="NCBI Taxonomy" id="307580"/>
    <lineage>
        <taxon>Bacteria</taxon>
        <taxon>Bacillati</taxon>
        <taxon>Bacillota</taxon>
        <taxon>Bacilli</taxon>
        <taxon>Bacillales</taxon>
        <taxon>Paenibacillaceae</taxon>
        <taxon>Paenibacillus</taxon>
    </lineage>
</organism>
<proteinExistence type="predicted"/>
<protein>
    <recommendedName>
        <fullName evidence="1">Glycosyl hydrolase family 59 catalytic domain-containing protein</fullName>
    </recommendedName>
</protein>
<dbReference type="Proteomes" id="UP001177943">
    <property type="component" value="Chromosome"/>
</dbReference>
<name>A0AA95L3E0_9BACL</name>
<feature type="domain" description="Glycosyl hydrolase family 59 catalytic" evidence="1">
    <location>
        <begin position="104"/>
        <end position="154"/>
    </location>
</feature>
<reference evidence="2" key="1">
    <citation type="submission" date="2023-05" db="EMBL/GenBank/DDBJ databases">
        <title>Comparative genomics of Bacillaceae isolates and their secondary metabolite potential.</title>
        <authorList>
            <person name="Song L."/>
            <person name="Nielsen L.J."/>
            <person name="Mohite O."/>
            <person name="Xu X."/>
            <person name="Weber T."/>
            <person name="Kovacs A.T."/>
        </authorList>
    </citation>
    <scope>NUCLEOTIDE SEQUENCE</scope>
    <source>
        <strain evidence="2">B2_4</strain>
    </source>
</reference>
<evidence type="ECO:0000313" key="2">
    <source>
        <dbReference type="EMBL" id="WHX51507.1"/>
    </source>
</evidence>
<dbReference type="AlphaFoldDB" id="A0AA95L3E0"/>
<evidence type="ECO:0000259" key="1">
    <source>
        <dbReference type="Pfam" id="PF02057"/>
    </source>
</evidence>
<dbReference type="EMBL" id="CP126084">
    <property type="protein sequence ID" value="WHX51507.1"/>
    <property type="molecule type" value="Genomic_DNA"/>
</dbReference>
<sequence>MRPNIEYQDISGDRKTIYLDPFNTNATKLISSEFTIPGDIDTSVPMKLTFAYVSGEKPILSWFAIAKGGIKGLIEDARQNAASAVKVFLDGNDIKAGNINGLTFKGFGVLSANSTSALLMDYKAEHPESYAELLQILFGGDNPIMTQVKIEMGNTIIKGFVNSRRTHFVYQPAIGSFYEGGQYSFKELGRSRPLVGLDSL</sequence>
<dbReference type="InterPro" id="IPR049161">
    <property type="entry name" value="GH59_cat"/>
</dbReference>
<dbReference type="KEGG" id="pwn:QNH46_15135"/>
<dbReference type="Gene3D" id="3.20.20.80">
    <property type="entry name" value="Glycosidases"/>
    <property type="match status" value="1"/>
</dbReference>
<evidence type="ECO:0000313" key="3">
    <source>
        <dbReference type="Proteomes" id="UP001177943"/>
    </source>
</evidence>
<dbReference type="RefSeq" id="WP_283928456.1">
    <property type="nucleotide sequence ID" value="NZ_CP126084.1"/>
</dbReference>
<accession>A0AA95L3E0</accession>